<dbReference type="Proteomes" id="UP000265515">
    <property type="component" value="Unassembled WGS sequence"/>
</dbReference>
<gene>
    <name evidence="2" type="ORF">CBR_g23451</name>
</gene>
<dbReference type="Gramene" id="GBG77125">
    <property type="protein sequence ID" value="GBG77125"/>
    <property type="gene ID" value="CBR_g23451"/>
</dbReference>
<reference evidence="2 3" key="1">
    <citation type="journal article" date="2018" name="Cell">
        <title>The Chara Genome: Secondary Complexity and Implications for Plant Terrestrialization.</title>
        <authorList>
            <person name="Nishiyama T."/>
            <person name="Sakayama H."/>
            <person name="Vries J.D."/>
            <person name="Buschmann H."/>
            <person name="Saint-Marcoux D."/>
            <person name="Ullrich K.K."/>
            <person name="Haas F.B."/>
            <person name="Vanderstraeten L."/>
            <person name="Becker D."/>
            <person name="Lang D."/>
            <person name="Vosolsobe S."/>
            <person name="Rombauts S."/>
            <person name="Wilhelmsson P.K.I."/>
            <person name="Janitza P."/>
            <person name="Kern R."/>
            <person name="Heyl A."/>
            <person name="Rumpler F."/>
            <person name="Villalobos L.I.A.C."/>
            <person name="Clay J.M."/>
            <person name="Skokan R."/>
            <person name="Toyoda A."/>
            <person name="Suzuki Y."/>
            <person name="Kagoshima H."/>
            <person name="Schijlen E."/>
            <person name="Tajeshwar N."/>
            <person name="Catarino B."/>
            <person name="Hetherington A.J."/>
            <person name="Saltykova A."/>
            <person name="Bonnot C."/>
            <person name="Breuninger H."/>
            <person name="Symeonidi A."/>
            <person name="Radhakrishnan G.V."/>
            <person name="Van Nieuwerburgh F."/>
            <person name="Deforce D."/>
            <person name="Chang C."/>
            <person name="Karol K.G."/>
            <person name="Hedrich R."/>
            <person name="Ulvskov P."/>
            <person name="Glockner G."/>
            <person name="Delwiche C.F."/>
            <person name="Petrasek J."/>
            <person name="Van de Peer Y."/>
            <person name="Friml J."/>
            <person name="Beilby M."/>
            <person name="Dolan L."/>
            <person name="Kohara Y."/>
            <person name="Sugano S."/>
            <person name="Fujiyama A."/>
            <person name="Delaux P.-M."/>
            <person name="Quint M."/>
            <person name="TheiBen G."/>
            <person name="Hagemann M."/>
            <person name="Harholt J."/>
            <person name="Dunand C."/>
            <person name="Zachgo S."/>
            <person name="Langdale J."/>
            <person name="Maumus F."/>
            <person name="Straeten D.V.D."/>
            <person name="Gould S.B."/>
            <person name="Rensing S.A."/>
        </authorList>
    </citation>
    <scope>NUCLEOTIDE SEQUENCE [LARGE SCALE GENOMIC DNA]</scope>
    <source>
        <strain evidence="2 3">S276</strain>
    </source>
</reference>
<proteinExistence type="predicted"/>
<protein>
    <submittedName>
        <fullName evidence="2">Uncharacterized protein</fullName>
    </submittedName>
</protein>
<dbReference type="EMBL" id="BFEA01000260">
    <property type="protein sequence ID" value="GBG77125.1"/>
    <property type="molecule type" value="Genomic_DNA"/>
</dbReference>
<dbReference type="AlphaFoldDB" id="A0A388L488"/>
<keyword evidence="3" id="KW-1185">Reference proteome</keyword>
<comment type="caution">
    <text evidence="2">The sequence shown here is derived from an EMBL/GenBank/DDBJ whole genome shotgun (WGS) entry which is preliminary data.</text>
</comment>
<organism evidence="2 3">
    <name type="scientific">Chara braunii</name>
    <name type="common">Braun's stonewort</name>
    <dbReference type="NCBI Taxonomy" id="69332"/>
    <lineage>
        <taxon>Eukaryota</taxon>
        <taxon>Viridiplantae</taxon>
        <taxon>Streptophyta</taxon>
        <taxon>Charophyceae</taxon>
        <taxon>Charales</taxon>
        <taxon>Characeae</taxon>
        <taxon>Chara</taxon>
    </lineage>
</organism>
<accession>A0A388L488</accession>
<name>A0A388L488_CHABU</name>
<sequence>MQGTLDAGHLPTQESTQASSSELVISDIRSKQYECHVDGHLWTPSGPAWDVPSTIVRRPQSTMSRDLSTRRGKSGRTTIFTKEPRPLLPTVQDVEDGSSEDIEDEVYEMPPDKSPLLPFHGETNVKDIVDVRRDDNSNELDGAPSPTTMRRSILEGQRERKHPRVVAFGFDEEVRHNIIVDGAVEGRDGAVEGRGKGRKQKSARGGVMEKNRTIRKEDILAQAENHLVTNLVCHSLREIALSRKVKSINYDEGFFLEYDTERKALTNLPQVLIDVSRVLDIPPQETMYNHRPLERERVVGIKLVIEESYEGHGQWRKSDLIVARIVSPRLDNGGKAQRELKGVSSSLRGTVASIRKLWLDMEKLEAVYGRADSTFIVCKLDDDDVKRNTVRVTTTDITDIMAAIKERAKYKEMTATGKHNEVSQDLDKLREQEHRVFRKNVVDKKFPQAKFADEDLTGVKVLAYGTGRDVVRMFVNSVSISYKLGTLSLC</sequence>
<evidence type="ECO:0000256" key="1">
    <source>
        <dbReference type="SAM" id="MobiDB-lite"/>
    </source>
</evidence>
<feature type="region of interest" description="Disordered" evidence="1">
    <location>
        <begin position="1"/>
        <end position="20"/>
    </location>
</feature>
<evidence type="ECO:0000313" key="3">
    <source>
        <dbReference type="Proteomes" id="UP000265515"/>
    </source>
</evidence>
<evidence type="ECO:0000313" key="2">
    <source>
        <dbReference type="EMBL" id="GBG77125.1"/>
    </source>
</evidence>